<reference evidence="2 3" key="1">
    <citation type="journal article" date="2014" name="Int. J. Syst. Evol. Microbiol.">
        <title>Complete genome sequence of Corynebacterium casei LMG S-19264T (=DSM 44701T), isolated from a smear-ripened cheese.</title>
        <authorList>
            <consortium name="US DOE Joint Genome Institute (JGI-PGF)"/>
            <person name="Walter F."/>
            <person name="Albersmeier A."/>
            <person name="Kalinowski J."/>
            <person name="Ruckert C."/>
        </authorList>
    </citation>
    <scope>NUCLEOTIDE SEQUENCE [LARGE SCALE GENOMIC DNA]</scope>
    <source>
        <strain evidence="2 3">CGMCC 4.7111</strain>
    </source>
</reference>
<comment type="caution">
    <text evidence="2">The sequence shown here is derived from an EMBL/GenBank/DDBJ whole genome shotgun (WGS) entry which is preliminary data.</text>
</comment>
<evidence type="ECO:0000256" key="1">
    <source>
        <dbReference type="SAM" id="MobiDB-lite"/>
    </source>
</evidence>
<organism evidence="2 3">
    <name type="scientific">Streptomyces albiflavescens</name>
    <dbReference type="NCBI Taxonomy" id="1623582"/>
    <lineage>
        <taxon>Bacteria</taxon>
        <taxon>Bacillati</taxon>
        <taxon>Actinomycetota</taxon>
        <taxon>Actinomycetes</taxon>
        <taxon>Kitasatosporales</taxon>
        <taxon>Streptomycetaceae</taxon>
        <taxon>Streptomyces</taxon>
    </lineage>
</organism>
<name>A0A918D9I6_9ACTN</name>
<dbReference type="EMBL" id="BMMM01000018">
    <property type="protein sequence ID" value="GGN86041.1"/>
    <property type="molecule type" value="Genomic_DNA"/>
</dbReference>
<gene>
    <name evidence="2" type="ORF">GCM10011579_077390</name>
</gene>
<protein>
    <submittedName>
        <fullName evidence="2">Uncharacterized protein</fullName>
    </submittedName>
</protein>
<dbReference type="Proteomes" id="UP000600365">
    <property type="component" value="Unassembled WGS sequence"/>
</dbReference>
<feature type="region of interest" description="Disordered" evidence="1">
    <location>
        <begin position="1"/>
        <end position="21"/>
    </location>
</feature>
<keyword evidence="3" id="KW-1185">Reference proteome</keyword>
<dbReference type="RefSeq" id="WP_189190770.1">
    <property type="nucleotide sequence ID" value="NZ_BMMM01000018.1"/>
</dbReference>
<sequence>MGILGRKKDEPTIEPVPWDGSGGPDWFTVGDVLRPATFRRKALTGERAVRVPTMVEGVRYFAPAALISRSEQTDSEPPSYELHEAAQPRNLLCALAPVKGGARYRVTDARGEELGLVHRTPAAKRTIQHSWWLQQPGHPDIVARYHWAKGTPKEIATRGKEKAVRGAGQLVGSVVDSVLSLGAEGGDQASSHTPKPVTWRAEGDEEAVVLTLGHLEGVRVYQPHTGWLNRRLAFALAVLREA</sequence>
<proteinExistence type="predicted"/>
<accession>A0A918D9I6</accession>
<dbReference type="AlphaFoldDB" id="A0A918D9I6"/>
<evidence type="ECO:0000313" key="3">
    <source>
        <dbReference type="Proteomes" id="UP000600365"/>
    </source>
</evidence>
<feature type="compositionally biased region" description="Basic and acidic residues" evidence="1">
    <location>
        <begin position="1"/>
        <end position="11"/>
    </location>
</feature>
<evidence type="ECO:0000313" key="2">
    <source>
        <dbReference type="EMBL" id="GGN86041.1"/>
    </source>
</evidence>